<accession>A0A6P5WCG9</accession>
<evidence type="ECO:0000256" key="2">
    <source>
        <dbReference type="ARBA" id="ARBA00006020"/>
    </source>
</evidence>
<evidence type="ECO:0000256" key="6">
    <source>
        <dbReference type="RuleBase" id="RU368039"/>
    </source>
</evidence>
<dbReference type="GO" id="GO:0006105">
    <property type="term" value="P:succinate metabolic process"/>
    <property type="evidence" value="ECO:0007669"/>
    <property type="project" value="TreeGrafter"/>
</dbReference>
<evidence type="ECO:0000313" key="10">
    <source>
        <dbReference type="RefSeq" id="XP_022587966.2"/>
    </source>
</evidence>
<evidence type="ECO:0000313" key="9">
    <source>
        <dbReference type="Proteomes" id="UP000515125"/>
    </source>
</evidence>
<proteinExistence type="inferred from homology"/>
<dbReference type="PANTHER" id="PTHR13137">
    <property type="entry name" value="DC11 ACN9 HOMOLOG"/>
    <property type="match status" value="1"/>
</dbReference>
<feature type="compositionally biased region" description="Polar residues" evidence="7">
    <location>
        <begin position="66"/>
        <end position="76"/>
    </location>
</feature>
<dbReference type="PANTHER" id="PTHR13137:SF6">
    <property type="entry name" value="SUCCINATE DEHYDROGENASE ASSEMBLY FACTOR 3, MITOCHONDRIAL"/>
    <property type="match status" value="1"/>
</dbReference>
<name>A0A6P5WCG9_9EIME</name>
<dbReference type="GeneID" id="34619390"/>
<feature type="region of interest" description="Disordered" evidence="7">
    <location>
        <begin position="39"/>
        <end position="86"/>
    </location>
</feature>
<evidence type="ECO:0000256" key="8">
    <source>
        <dbReference type="SAM" id="SignalP"/>
    </source>
</evidence>
<reference evidence="10" key="1">
    <citation type="submission" date="2025-08" db="UniProtKB">
        <authorList>
            <consortium name="RefSeq"/>
        </authorList>
    </citation>
    <scope>IDENTIFICATION</scope>
</reference>
<feature type="compositionally biased region" description="Polar residues" evidence="7">
    <location>
        <begin position="165"/>
        <end position="176"/>
    </location>
</feature>
<comment type="subunit">
    <text evidence="6">Interacts with the iron-sulfur protein subunit within the SDH catalytic dimer.</text>
</comment>
<evidence type="ECO:0000256" key="3">
    <source>
        <dbReference type="ARBA" id="ARBA00022946"/>
    </source>
</evidence>
<evidence type="ECO:0000256" key="7">
    <source>
        <dbReference type="SAM" id="MobiDB-lite"/>
    </source>
</evidence>
<evidence type="ECO:0000256" key="5">
    <source>
        <dbReference type="ARBA" id="ARBA00023186"/>
    </source>
</evidence>
<sequence>MTILLPLLWGLRRAAAAGVCASRGASVTAQQAGISRAISTAPEHPRRTPDACTSQTDGTDKARGVNAQSVSSGSRMQQIQQVKQVEQQQQQQAPTVAQIEDGYRLYRNILRANRRAILKIPVRRMADAFVKNEFRTHLAAAAEALQGLGSNESELSVRSTICQQDAANDSLPSGPQVTDGGTREERRLLRQPGAEEWTELETKVQEEERDISKARPAANIAASLATVAKQPQCSFHQLNMFLDAWDEYLRHAKSGASPLHFGRSLRPSQRKLLSADQRKQLTKLKCLAPLLLRFCRAALLRANLFAVAGVAVRGCPVGCEASRASRGLESVETDNVDDVKGRKFRFPSAFFSDKPNFGKAKYSGDAAEKAPLFM</sequence>
<feature type="compositionally biased region" description="Low complexity" evidence="7">
    <location>
        <begin position="77"/>
        <end position="86"/>
    </location>
</feature>
<dbReference type="Proteomes" id="UP000515125">
    <property type="component" value="Unplaced"/>
</dbReference>
<feature type="region of interest" description="Disordered" evidence="7">
    <location>
        <begin position="165"/>
        <end position="184"/>
    </location>
</feature>
<keyword evidence="8" id="KW-0732">Signal</keyword>
<organism evidence="9 10">
    <name type="scientific">Cyclospora cayetanensis</name>
    <dbReference type="NCBI Taxonomy" id="88456"/>
    <lineage>
        <taxon>Eukaryota</taxon>
        <taxon>Sar</taxon>
        <taxon>Alveolata</taxon>
        <taxon>Apicomplexa</taxon>
        <taxon>Conoidasida</taxon>
        <taxon>Coccidia</taxon>
        <taxon>Eucoccidiorida</taxon>
        <taxon>Eimeriorina</taxon>
        <taxon>Eimeriidae</taxon>
        <taxon>Cyclospora</taxon>
    </lineage>
</organism>
<dbReference type="GO" id="GO:0005759">
    <property type="term" value="C:mitochondrial matrix"/>
    <property type="evidence" value="ECO:0007669"/>
    <property type="project" value="UniProtKB-SubCell"/>
</dbReference>
<keyword evidence="9" id="KW-1185">Reference proteome</keyword>
<gene>
    <name evidence="10" type="primary">LOC34619390</name>
</gene>
<evidence type="ECO:0000256" key="4">
    <source>
        <dbReference type="ARBA" id="ARBA00023128"/>
    </source>
</evidence>
<keyword evidence="4 6" id="KW-0496">Mitochondrion</keyword>
<evidence type="ECO:0000256" key="1">
    <source>
        <dbReference type="ARBA" id="ARBA00004305"/>
    </source>
</evidence>
<comment type="function">
    <text evidence="6">Plays an essential role in the assembly of succinate dehydrogenase (SDH), an enzyme complex (also referred to as respiratory complex II) that is a component of both the tricarboxylic acid (TCA) cycle and the mitochondrial electron transport chain, and which couples the oxidation of succinate to fumarate with the reduction of ubiquinone (coenzyme Q) to ubiquinol. Promotes maturation of the iron-sulfur protein subunit of the SDH catalytic dimer, protecting it from the deleterious effects of oxidants. May act together with SDHAF1.</text>
</comment>
<dbReference type="GO" id="GO:0034553">
    <property type="term" value="P:mitochondrial respiratory chain complex II assembly"/>
    <property type="evidence" value="ECO:0007669"/>
    <property type="project" value="UniProtKB-UniRule"/>
</dbReference>
<dbReference type="RefSeq" id="XP_022587966.2">
    <property type="nucleotide sequence ID" value="XM_022732682.2"/>
</dbReference>
<comment type="similarity">
    <text evidence="2 6">Belongs to the complex I LYR family. SDHAF3 subfamily.</text>
</comment>
<keyword evidence="5 6" id="KW-0143">Chaperone</keyword>
<feature type="chain" id="PRO_5028011686" description="Succinate dehydrogenase assembly factor 3" evidence="8">
    <location>
        <begin position="17"/>
        <end position="374"/>
    </location>
</feature>
<comment type="subcellular location">
    <subcellularLocation>
        <location evidence="1 6">Mitochondrion matrix</location>
    </subcellularLocation>
</comment>
<protein>
    <recommendedName>
        <fullName evidence="6">Succinate dehydrogenase assembly factor 3</fullName>
        <shortName evidence="6">SDH assembly factor 3</shortName>
        <shortName evidence="6">SDHAF3</shortName>
    </recommendedName>
</protein>
<dbReference type="InterPro" id="IPR008381">
    <property type="entry name" value="SDHAF3/Sdh7"/>
</dbReference>
<feature type="signal peptide" evidence="8">
    <location>
        <begin position="1"/>
        <end position="16"/>
    </location>
</feature>
<dbReference type="GO" id="GO:0005758">
    <property type="term" value="C:mitochondrial intermembrane space"/>
    <property type="evidence" value="ECO:0007669"/>
    <property type="project" value="TreeGrafter"/>
</dbReference>
<keyword evidence="3" id="KW-0809">Transit peptide</keyword>
<dbReference type="AlphaFoldDB" id="A0A6P5WCG9"/>